<dbReference type="RefSeq" id="WP_379928560.1">
    <property type="nucleotide sequence ID" value="NZ_JBHUMM010000009.1"/>
</dbReference>
<organism evidence="1 2">
    <name type="scientific">Marinicrinis sediminis</name>
    <dbReference type="NCBI Taxonomy" id="1652465"/>
    <lineage>
        <taxon>Bacteria</taxon>
        <taxon>Bacillati</taxon>
        <taxon>Bacillota</taxon>
        <taxon>Bacilli</taxon>
        <taxon>Bacillales</taxon>
        <taxon>Paenibacillaceae</taxon>
    </lineage>
</organism>
<protein>
    <submittedName>
        <fullName evidence="1">DUF1499 domain-containing protein</fullName>
    </submittedName>
</protein>
<accession>A0ABW5R916</accession>
<evidence type="ECO:0000313" key="1">
    <source>
        <dbReference type="EMBL" id="MFD2671130.1"/>
    </source>
</evidence>
<name>A0ABW5R916_9BACL</name>
<reference evidence="2" key="1">
    <citation type="journal article" date="2019" name="Int. J. Syst. Evol. Microbiol.">
        <title>The Global Catalogue of Microorganisms (GCM) 10K type strain sequencing project: providing services to taxonomists for standard genome sequencing and annotation.</title>
        <authorList>
            <consortium name="The Broad Institute Genomics Platform"/>
            <consortium name="The Broad Institute Genome Sequencing Center for Infectious Disease"/>
            <person name="Wu L."/>
            <person name="Ma J."/>
        </authorList>
    </citation>
    <scope>NUCLEOTIDE SEQUENCE [LARGE SCALE GENOMIC DNA]</scope>
    <source>
        <strain evidence="2">KCTC 33676</strain>
    </source>
</reference>
<evidence type="ECO:0000313" key="2">
    <source>
        <dbReference type="Proteomes" id="UP001597497"/>
    </source>
</evidence>
<dbReference type="InterPro" id="IPR010865">
    <property type="entry name" value="DUF1499"/>
</dbReference>
<sequence length="131" mass="14812">MLKRTLAGVFRSFEQTGEKAKDPALRTRYYKLSKDAAWEQVVSALKKIPGMKVLHEVENIGEIVGEKKTKTGRTQDITITLFNINPMKTAIDIYSASRGSLGDMGSNYRTILTIFHAIDRQLGAYKMDEQR</sequence>
<dbReference type="EMBL" id="JBHUMM010000009">
    <property type="protein sequence ID" value="MFD2671130.1"/>
    <property type="molecule type" value="Genomic_DNA"/>
</dbReference>
<dbReference type="Pfam" id="PF07386">
    <property type="entry name" value="DUF1499"/>
    <property type="match status" value="1"/>
</dbReference>
<dbReference type="Proteomes" id="UP001597497">
    <property type="component" value="Unassembled WGS sequence"/>
</dbReference>
<gene>
    <name evidence="1" type="ORF">ACFSUC_05880</name>
</gene>
<proteinExistence type="predicted"/>
<keyword evidence="2" id="KW-1185">Reference proteome</keyword>
<comment type="caution">
    <text evidence="1">The sequence shown here is derived from an EMBL/GenBank/DDBJ whole genome shotgun (WGS) entry which is preliminary data.</text>
</comment>